<dbReference type="AlphaFoldDB" id="A0A1I6PEH3"/>
<evidence type="ECO:0000259" key="2">
    <source>
        <dbReference type="PROSITE" id="PS50943"/>
    </source>
</evidence>
<dbReference type="OrthoDB" id="9805356at2"/>
<dbReference type="Gene3D" id="1.10.260.40">
    <property type="entry name" value="lambda repressor-like DNA-binding domains"/>
    <property type="match status" value="1"/>
</dbReference>
<keyword evidence="1" id="KW-0238">DNA-binding</keyword>
<dbReference type="InterPro" id="IPR013096">
    <property type="entry name" value="Cupin_2"/>
</dbReference>
<dbReference type="SUPFAM" id="SSF51182">
    <property type="entry name" value="RmlC-like cupins"/>
    <property type="match status" value="1"/>
</dbReference>
<dbReference type="InterPro" id="IPR011051">
    <property type="entry name" value="RmlC_Cupin_sf"/>
</dbReference>
<dbReference type="GO" id="GO:0005829">
    <property type="term" value="C:cytosol"/>
    <property type="evidence" value="ECO:0007669"/>
    <property type="project" value="TreeGrafter"/>
</dbReference>
<dbReference type="PANTHER" id="PTHR46797">
    <property type="entry name" value="HTH-TYPE TRANSCRIPTIONAL REGULATOR"/>
    <property type="match status" value="1"/>
</dbReference>
<dbReference type="CDD" id="cd02209">
    <property type="entry name" value="cupin_XRE_C"/>
    <property type="match status" value="1"/>
</dbReference>
<dbReference type="PROSITE" id="PS50943">
    <property type="entry name" value="HTH_CROC1"/>
    <property type="match status" value="1"/>
</dbReference>
<evidence type="ECO:0000313" key="4">
    <source>
        <dbReference type="Proteomes" id="UP000183209"/>
    </source>
</evidence>
<dbReference type="Proteomes" id="UP000183209">
    <property type="component" value="Unassembled WGS sequence"/>
</dbReference>
<dbReference type="InterPro" id="IPR001387">
    <property type="entry name" value="Cro/C1-type_HTH"/>
</dbReference>
<dbReference type="GO" id="GO:0003700">
    <property type="term" value="F:DNA-binding transcription factor activity"/>
    <property type="evidence" value="ECO:0007669"/>
    <property type="project" value="TreeGrafter"/>
</dbReference>
<dbReference type="PANTHER" id="PTHR46797:SF1">
    <property type="entry name" value="METHYLPHOSPHONATE SYNTHASE"/>
    <property type="match status" value="1"/>
</dbReference>
<name>A0A1I6PEH3_9FLAO</name>
<dbReference type="InterPro" id="IPR014710">
    <property type="entry name" value="RmlC-like_jellyroll"/>
</dbReference>
<dbReference type="CDD" id="cd00093">
    <property type="entry name" value="HTH_XRE"/>
    <property type="match status" value="1"/>
</dbReference>
<organism evidence="3 4">
    <name type="scientific">Zhouia amylolytica</name>
    <dbReference type="NCBI Taxonomy" id="376730"/>
    <lineage>
        <taxon>Bacteria</taxon>
        <taxon>Pseudomonadati</taxon>
        <taxon>Bacteroidota</taxon>
        <taxon>Flavobacteriia</taxon>
        <taxon>Flavobacteriales</taxon>
        <taxon>Flavobacteriaceae</taxon>
        <taxon>Zhouia</taxon>
    </lineage>
</organism>
<protein>
    <submittedName>
        <fullName evidence="3">Transcriptional regulator, XRE family with cupin sensor</fullName>
    </submittedName>
</protein>
<dbReference type="EMBL" id="FPAG01000001">
    <property type="protein sequence ID" value="SFS38581.1"/>
    <property type="molecule type" value="Genomic_DNA"/>
</dbReference>
<reference evidence="3 4" key="1">
    <citation type="submission" date="2016-10" db="EMBL/GenBank/DDBJ databases">
        <authorList>
            <person name="de Groot N.N."/>
        </authorList>
    </citation>
    <scope>NUCLEOTIDE SEQUENCE [LARGE SCALE GENOMIC DNA]</scope>
    <source>
        <strain evidence="3 4">CGMCC 1.6114</strain>
    </source>
</reference>
<dbReference type="InterPro" id="IPR050807">
    <property type="entry name" value="TransReg_Diox_bact_type"/>
</dbReference>
<evidence type="ECO:0000256" key="1">
    <source>
        <dbReference type="ARBA" id="ARBA00023125"/>
    </source>
</evidence>
<dbReference type="RefSeq" id="WP_038268601.1">
    <property type="nucleotide sequence ID" value="NZ_FPAG01000001.1"/>
</dbReference>
<dbReference type="InterPro" id="IPR010982">
    <property type="entry name" value="Lambda_DNA-bd_dom_sf"/>
</dbReference>
<dbReference type="Gene3D" id="2.60.120.10">
    <property type="entry name" value="Jelly Rolls"/>
    <property type="match status" value="1"/>
</dbReference>
<proteinExistence type="predicted"/>
<evidence type="ECO:0000313" key="3">
    <source>
        <dbReference type="EMBL" id="SFS38581.1"/>
    </source>
</evidence>
<dbReference type="GO" id="GO:0003677">
    <property type="term" value="F:DNA binding"/>
    <property type="evidence" value="ECO:0007669"/>
    <property type="project" value="UniProtKB-KW"/>
</dbReference>
<dbReference type="SMART" id="SM00530">
    <property type="entry name" value="HTH_XRE"/>
    <property type="match status" value="1"/>
</dbReference>
<gene>
    <name evidence="3" type="ORF">SAMN04487906_0255</name>
</gene>
<dbReference type="Pfam" id="PF07883">
    <property type="entry name" value="Cupin_2"/>
    <property type="match status" value="1"/>
</dbReference>
<accession>A0A1I6PEH3</accession>
<feature type="domain" description="HTH cro/C1-type" evidence="2">
    <location>
        <begin position="12"/>
        <end position="66"/>
    </location>
</feature>
<dbReference type="Pfam" id="PF01381">
    <property type="entry name" value="HTH_3"/>
    <property type="match status" value="1"/>
</dbReference>
<dbReference type="SUPFAM" id="SSF47413">
    <property type="entry name" value="lambda repressor-like DNA-binding domains"/>
    <property type="match status" value="1"/>
</dbReference>
<sequence length="188" mass="21231">MKDYIIGIGKRIKEIRKDNKKTISEIASRADVSNGLISRIENGRTIPSLPVLFNIIKALEVEVTDFFLGMPNSNGSSYILTKSSEFSVIEKEDEAEGFLYKFIFNKQLSSIGFEAVLLEVSPNSKRDKVITEAFEFKYMLSGSCNYIIGDDEVTVNEGDALFFDGRIPHVPVNKSDQKAKMLVMYFYL</sequence>